<dbReference type="AlphaFoldDB" id="A0A3M7S654"/>
<evidence type="ECO:0008006" key="3">
    <source>
        <dbReference type="Google" id="ProtNLM"/>
    </source>
</evidence>
<organism evidence="1 2">
    <name type="scientific">Brachionus plicatilis</name>
    <name type="common">Marine rotifer</name>
    <name type="synonym">Brachionus muelleri</name>
    <dbReference type="NCBI Taxonomy" id="10195"/>
    <lineage>
        <taxon>Eukaryota</taxon>
        <taxon>Metazoa</taxon>
        <taxon>Spiralia</taxon>
        <taxon>Gnathifera</taxon>
        <taxon>Rotifera</taxon>
        <taxon>Eurotatoria</taxon>
        <taxon>Monogononta</taxon>
        <taxon>Pseudotrocha</taxon>
        <taxon>Ploima</taxon>
        <taxon>Brachionidae</taxon>
        <taxon>Brachionus</taxon>
    </lineage>
</organism>
<dbReference type="EMBL" id="REGN01001999">
    <property type="protein sequence ID" value="RNA31060.1"/>
    <property type="molecule type" value="Genomic_DNA"/>
</dbReference>
<comment type="caution">
    <text evidence="1">The sequence shown here is derived from an EMBL/GenBank/DDBJ whole genome shotgun (WGS) entry which is preliminary data.</text>
</comment>
<protein>
    <recommendedName>
        <fullName evidence="3">RNA-directed DNA polymerase from mobile element jockey-like</fullName>
    </recommendedName>
</protein>
<evidence type="ECO:0000313" key="2">
    <source>
        <dbReference type="Proteomes" id="UP000276133"/>
    </source>
</evidence>
<gene>
    <name evidence="1" type="ORF">BpHYR1_004720</name>
</gene>
<name>A0A3M7S654_BRAPC</name>
<dbReference type="OrthoDB" id="6138683at2759"/>
<evidence type="ECO:0000313" key="1">
    <source>
        <dbReference type="EMBL" id="RNA31060.1"/>
    </source>
</evidence>
<keyword evidence="2" id="KW-1185">Reference proteome</keyword>
<accession>A0A3M7S654</accession>
<dbReference type="Proteomes" id="UP000276133">
    <property type="component" value="Unassembled WGS sequence"/>
</dbReference>
<sequence>MERIAKVELGLRNTGDTVGANRRHNSQIIREKFVNAPMRDNFLQNRNATTWNMLPSEIAEADTVNQFKARIDRHMASETWNRSVYRS</sequence>
<proteinExistence type="predicted"/>
<reference evidence="1 2" key="1">
    <citation type="journal article" date="2018" name="Sci. Rep.">
        <title>Genomic signatures of local adaptation to the degree of environmental predictability in rotifers.</title>
        <authorList>
            <person name="Franch-Gras L."/>
            <person name="Hahn C."/>
            <person name="Garcia-Roger E.M."/>
            <person name="Carmona M.J."/>
            <person name="Serra M."/>
            <person name="Gomez A."/>
        </authorList>
    </citation>
    <scope>NUCLEOTIDE SEQUENCE [LARGE SCALE GENOMIC DNA]</scope>
    <source>
        <strain evidence="1">HYR1</strain>
    </source>
</reference>